<dbReference type="SUPFAM" id="SSF50952">
    <property type="entry name" value="Soluble quinoprotein glucose dehydrogenase"/>
    <property type="match status" value="1"/>
</dbReference>
<evidence type="ECO:0000313" key="3">
    <source>
        <dbReference type="EMBL" id="MBQ0957986.1"/>
    </source>
</evidence>
<dbReference type="InterPro" id="IPR011042">
    <property type="entry name" value="6-blade_b-propeller_TolB-like"/>
</dbReference>
<dbReference type="PANTHER" id="PTHR33546:SF1">
    <property type="entry name" value="LARGE, MULTIFUNCTIONAL SECRETED PROTEIN"/>
    <property type="match status" value="1"/>
</dbReference>
<dbReference type="AlphaFoldDB" id="A0A941BER0"/>
<dbReference type="Proteomes" id="UP000678374">
    <property type="component" value="Unassembled WGS sequence"/>
</dbReference>
<reference evidence="3" key="1">
    <citation type="submission" date="2021-04" db="EMBL/GenBank/DDBJ databases">
        <title>The genome sequence of Ideonella sp. 4Y11.</title>
        <authorList>
            <person name="Liu Y."/>
        </authorList>
    </citation>
    <scope>NUCLEOTIDE SEQUENCE</scope>
    <source>
        <strain evidence="3">4Y11</strain>
    </source>
</reference>
<feature type="signal peptide" evidence="1">
    <location>
        <begin position="1"/>
        <end position="26"/>
    </location>
</feature>
<dbReference type="PANTHER" id="PTHR33546">
    <property type="entry name" value="LARGE, MULTIFUNCTIONAL SECRETED PROTEIN-RELATED"/>
    <property type="match status" value="1"/>
</dbReference>
<dbReference type="EMBL" id="JAGQDE010000002">
    <property type="protein sequence ID" value="MBQ0957986.1"/>
    <property type="molecule type" value="Genomic_DNA"/>
</dbReference>
<gene>
    <name evidence="3" type="ORF">KAK06_03345</name>
</gene>
<protein>
    <submittedName>
        <fullName evidence="3">PQQ-dependent sugar dehydrogenase</fullName>
    </submittedName>
</protein>
<dbReference type="RefSeq" id="WP_210800386.1">
    <property type="nucleotide sequence ID" value="NZ_JAGQDE010000002.1"/>
</dbReference>
<accession>A0A941BER0</accession>
<keyword evidence="4" id="KW-1185">Reference proteome</keyword>
<name>A0A941BER0_9BURK</name>
<feature type="chain" id="PRO_5037396335" evidence="1">
    <location>
        <begin position="27"/>
        <end position="428"/>
    </location>
</feature>
<feature type="domain" description="Glucose/Sorbosone dehydrogenase" evidence="2">
    <location>
        <begin position="176"/>
        <end position="349"/>
    </location>
</feature>
<dbReference type="Pfam" id="PF07995">
    <property type="entry name" value="GSDH"/>
    <property type="match status" value="1"/>
</dbReference>
<dbReference type="InterPro" id="IPR012938">
    <property type="entry name" value="Glc/Sorbosone_DH"/>
</dbReference>
<evidence type="ECO:0000259" key="2">
    <source>
        <dbReference type="Pfam" id="PF07995"/>
    </source>
</evidence>
<dbReference type="InterPro" id="IPR011041">
    <property type="entry name" value="Quinoprot_gluc/sorb_DH_b-prop"/>
</dbReference>
<evidence type="ECO:0000313" key="4">
    <source>
        <dbReference type="Proteomes" id="UP000678374"/>
    </source>
</evidence>
<proteinExistence type="predicted"/>
<evidence type="ECO:0000256" key="1">
    <source>
        <dbReference type="SAM" id="SignalP"/>
    </source>
</evidence>
<comment type="caution">
    <text evidence="3">The sequence shown here is derived from an EMBL/GenBank/DDBJ whole genome shotgun (WGS) entry which is preliminary data.</text>
</comment>
<keyword evidence="1" id="KW-0732">Signal</keyword>
<sequence>MPACPRHAAWATTLLGALTLPVGAQAQGQPIMVPSTDPGVPSVAQTGPQADAIRESLRRIKLPPGFRIELYAVVPGARHLAPSPGDGVLFVGTRQATVWAVTAREGQRMADQVRPFAPSLRFRLPNGVCRTRDGGLVVVELNRVLRFPAADRFLERSDTTAIPVVAQGGLVPEDEESPNHGARTCRVSPGGRLYITLGQPYNVQPRGKVALYERLGIGGIIAMNAMDGSAREVVAVGVRNSVGLDLHPTDGTLWFTDNQTDRMGDDTPPGELNRVTRSGGEHFGYPFVHGKDVQIAGTAVAPDLKGLAPPAQWTRPQVEFPAHQAQLGMSFYTGTMFPPPYRGGIFVAAHGSWNRSQPSGALINFVPIQPDGSAGPSRVFAHGWLDESGSYRGRPVDVAPLKDGSLLISDDLAGALYRVSYSAKDSTP</sequence>
<dbReference type="Gene3D" id="2.120.10.30">
    <property type="entry name" value="TolB, C-terminal domain"/>
    <property type="match status" value="1"/>
</dbReference>
<organism evidence="3 4">
    <name type="scientific">Ideonella aquatica</name>
    <dbReference type="NCBI Taxonomy" id="2824119"/>
    <lineage>
        <taxon>Bacteria</taxon>
        <taxon>Pseudomonadati</taxon>
        <taxon>Pseudomonadota</taxon>
        <taxon>Betaproteobacteria</taxon>
        <taxon>Burkholderiales</taxon>
        <taxon>Sphaerotilaceae</taxon>
        <taxon>Ideonella</taxon>
    </lineage>
</organism>